<evidence type="ECO:0008006" key="4">
    <source>
        <dbReference type="Google" id="ProtNLM"/>
    </source>
</evidence>
<dbReference type="Proteomes" id="UP000444980">
    <property type="component" value="Unassembled WGS sequence"/>
</dbReference>
<protein>
    <recommendedName>
        <fullName evidence="4">DUF2631 domain-containing protein</fullName>
    </recommendedName>
</protein>
<dbReference type="OrthoDB" id="3401220at2"/>
<comment type="caution">
    <text evidence="2">The sequence shown here is derived from an EMBL/GenBank/DDBJ whole genome shotgun (WGS) entry which is preliminary data.</text>
</comment>
<sequence length="89" mass="9693">MASTEVDHPTVDTGWVREPVEAPSARFGWHGFGRKTGAIAGWIVVIALLGMTIGNHTGKIEDIFLVGIAIVVAFLLLRNTIWPARSRAR</sequence>
<reference evidence="3" key="1">
    <citation type="submission" date="2019-06" db="EMBL/GenBank/DDBJ databases">
        <title>Gordonia isolated from sludge of a wastewater treatment plant.</title>
        <authorList>
            <person name="Tamura T."/>
            <person name="Aoyama K."/>
            <person name="Kang Y."/>
            <person name="Saito S."/>
            <person name="Akiyama N."/>
            <person name="Yazawa K."/>
            <person name="Gonoi T."/>
            <person name="Mikami Y."/>
        </authorList>
    </citation>
    <scope>NUCLEOTIDE SEQUENCE [LARGE SCALE GENOMIC DNA]</scope>
    <source>
        <strain evidence="3">NBRC 107697</strain>
    </source>
</reference>
<evidence type="ECO:0000256" key="1">
    <source>
        <dbReference type="SAM" id="Phobius"/>
    </source>
</evidence>
<accession>A0A7I9UWQ2</accession>
<evidence type="ECO:0000313" key="2">
    <source>
        <dbReference type="EMBL" id="GED97634.1"/>
    </source>
</evidence>
<keyword evidence="1" id="KW-1133">Transmembrane helix</keyword>
<evidence type="ECO:0000313" key="3">
    <source>
        <dbReference type="Proteomes" id="UP000444980"/>
    </source>
</evidence>
<feature type="transmembrane region" description="Helical" evidence="1">
    <location>
        <begin position="63"/>
        <end position="81"/>
    </location>
</feature>
<keyword evidence="3" id="KW-1185">Reference proteome</keyword>
<dbReference type="InterPro" id="IPR024341">
    <property type="entry name" value="DUF2631"/>
</dbReference>
<dbReference type="EMBL" id="BJOU01000001">
    <property type="protein sequence ID" value="GED97634.1"/>
    <property type="molecule type" value="Genomic_DNA"/>
</dbReference>
<dbReference type="Pfam" id="PF10939">
    <property type="entry name" value="DUF2631"/>
    <property type="match status" value="1"/>
</dbReference>
<organism evidence="2 3">
    <name type="scientific">Gordonia crocea</name>
    <dbReference type="NCBI Taxonomy" id="589162"/>
    <lineage>
        <taxon>Bacteria</taxon>
        <taxon>Bacillati</taxon>
        <taxon>Actinomycetota</taxon>
        <taxon>Actinomycetes</taxon>
        <taxon>Mycobacteriales</taxon>
        <taxon>Gordoniaceae</taxon>
        <taxon>Gordonia</taxon>
    </lineage>
</organism>
<gene>
    <name evidence="2" type="ORF">nbrc107697_16730</name>
</gene>
<dbReference type="RefSeq" id="WP_161926933.1">
    <property type="nucleotide sequence ID" value="NZ_BJOU01000001.1"/>
</dbReference>
<proteinExistence type="predicted"/>
<dbReference type="AlphaFoldDB" id="A0A7I9UWQ2"/>
<feature type="transmembrane region" description="Helical" evidence="1">
    <location>
        <begin position="36"/>
        <end position="57"/>
    </location>
</feature>
<keyword evidence="1" id="KW-0472">Membrane</keyword>
<name>A0A7I9UWQ2_9ACTN</name>
<keyword evidence="1" id="KW-0812">Transmembrane</keyword>